<protein>
    <submittedName>
        <fullName evidence="2">MerC domain-containing protein</fullName>
    </submittedName>
</protein>
<evidence type="ECO:0000256" key="1">
    <source>
        <dbReference type="SAM" id="Phobius"/>
    </source>
</evidence>
<feature type="transmembrane region" description="Helical" evidence="1">
    <location>
        <begin position="47"/>
        <end position="68"/>
    </location>
</feature>
<gene>
    <name evidence="2" type="ORF">SKC38_07915</name>
</gene>
<reference evidence="2 3" key="1">
    <citation type="submission" date="2024-03" db="EMBL/GenBank/DDBJ databases">
        <title>Aquirufa genome sequencing.</title>
        <authorList>
            <person name="Pitt A."/>
            <person name="Hahn M.W."/>
        </authorList>
    </citation>
    <scope>NUCLEOTIDE SEQUENCE [LARGE SCALE GENOMIC DNA]</scope>
    <source>
        <strain evidence="2 3">PLAD-142S6K</strain>
    </source>
</reference>
<dbReference type="InterPro" id="IPR004891">
    <property type="entry name" value="Mercury-R_MerC"/>
</dbReference>
<feature type="transmembrane region" description="Helical" evidence="1">
    <location>
        <begin position="103"/>
        <end position="121"/>
    </location>
</feature>
<dbReference type="Pfam" id="PF03203">
    <property type="entry name" value="MerC"/>
    <property type="match status" value="1"/>
</dbReference>
<feature type="transmembrane region" description="Helical" evidence="1">
    <location>
        <begin position="80"/>
        <end position="97"/>
    </location>
</feature>
<keyword evidence="1" id="KW-0472">Membrane</keyword>
<keyword evidence="1" id="KW-0812">Transmembrane</keyword>
<evidence type="ECO:0000313" key="2">
    <source>
        <dbReference type="EMBL" id="MFD3276149.1"/>
    </source>
</evidence>
<dbReference type="EMBL" id="JBBKYA010000004">
    <property type="protein sequence ID" value="MFD3276149.1"/>
    <property type="molecule type" value="Genomic_DNA"/>
</dbReference>
<proteinExistence type="predicted"/>
<sequence length="134" mass="15291">MSKYKRVRQMIPMERLGLFLSFLCAIHCLTMPFVVFFAPYILGSLAFSAKIEWLLVLSSFGLAAYILILDYQKHKRLKPLYFLALALALKVLEVSWGSSSYNWIFGVLLGGSVAYAYWVNYKHKTACTCKMKAS</sequence>
<comment type="caution">
    <text evidence="2">The sequence shown here is derived from an EMBL/GenBank/DDBJ whole genome shotgun (WGS) entry which is preliminary data.</text>
</comment>
<accession>A0ABW6CYZ9</accession>
<name>A0ABW6CYZ9_9BACT</name>
<keyword evidence="3" id="KW-1185">Reference proteome</keyword>
<evidence type="ECO:0000313" key="3">
    <source>
        <dbReference type="Proteomes" id="UP001598114"/>
    </source>
</evidence>
<dbReference type="Proteomes" id="UP001598114">
    <property type="component" value="Unassembled WGS sequence"/>
</dbReference>
<keyword evidence="1" id="KW-1133">Transmembrane helix</keyword>
<organism evidence="2 3">
    <name type="scientific">Aquirufa echingensis</name>
    <dbReference type="NCBI Taxonomy" id="3096516"/>
    <lineage>
        <taxon>Bacteria</taxon>
        <taxon>Pseudomonadati</taxon>
        <taxon>Bacteroidota</taxon>
        <taxon>Cytophagia</taxon>
        <taxon>Cytophagales</taxon>
        <taxon>Flectobacillaceae</taxon>
        <taxon>Aquirufa</taxon>
    </lineage>
</organism>